<comment type="caution">
    <text evidence="2">The sequence shown here is derived from an EMBL/GenBank/DDBJ whole genome shotgun (WGS) entry which is preliminary data.</text>
</comment>
<evidence type="ECO:0000313" key="3">
    <source>
        <dbReference type="Proteomes" id="UP000822688"/>
    </source>
</evidence>
<dbReference type="EMBL" id="CM026430">
    <property type="protein sequence ID" value="KAG0560634.1"/>
    <property type="molecule type" value="Genomic_DNA"/>
</dbReference>
<organism evidence="2 3">
    <name type="scientific">Ceratodon purpureus</name>
    <name type="common">Fire moss</name>
    <name type="synonym">Dicranum purpureum</name>
    <dbReference type="NCBI Taxonomy" id="3225"/>
    <lineage>
        <taxon>Eukaryota</taxon>
        <taxon>Viridiplantae</taxon>
        <taxon>Streptophyta</taxon>
        <taxon>Embryophyta</taxon>
        <taxon>Bryophyta</taxon>
        <taxon>Bryophytina</taxon>
        <taxon>Bryopsida</taxon>
        <taxon>Dicranidae</taxon>
        <taxon>Pseudoditrichales</taxon>
        <taxon>Ditrichaceae</taxon>
        <taxon>Ceratodon</taxon>
    </lineage>
</organism>
<keyword evidence="3" id="KW-1185">Reference proteome</keyword>
<accession>A0A8T0GR03</accession>
<proteinExistence type="predicted"/>
<protein>
    <submittedName>
        <fullName evidence="2">Uncharacterized protein</fullName>
    </submittedName>
</protein>
<feature type="compositionally biased region" description="Basic and acidic residues" evidence="1">
    <location>
        <begin position="57"/>
        <end position="70"/>
    </location>
</feature>
<gene>
    <name evidence="2" type="ORF">KC19_9G001400</name>
</gene>
<evidence type="ECO:0000256" key="1">
    <source>
        <dbReference type="SAM" id="MobiDB-lite"/>
    </source>
</evidence>
<dbReference type="OrthoDB" id="2013804at2759"/>
<feature type="region of interest" description="Disordered" evidence="1">
    <location>
        <begin position="54"/>
        <end position="125"/>
    </location>
</feature>
<evidence type="ECO:0000313" key="2">
    <source>
        <dbReference type="EMBL" id="KAG0560634.1"/>
    </source>
</evidence>
<dbReference type="Proteomes" id="UP000822688">
    <property type="component" value="Chromosome 9"/>
</dbReference>
<sequence length="158" mass="17336">MKGILLRQLQATGVASPGLVNRLVSSATGADCRPASILNDGAIRGMATDVDIMCKPSKKETSPERADKRPAVSASSEESKLNVMPVPSSSKQKWWRPDPVTGTWVPEGYEGQVTTSTDMMKSPSRITRIRSETSASLEDKRWWTSMEELPDMDRANPK</sequence>
<reference evidence="2" key="1">
    <citation type="submission" date="2020-06" db="EMBL/GenBank/DDBJ databases">
        <title>WGS assembly of Ceratodon purpureus strain R40.</title>
        <authorList>
            <person name="Carey S.B."/>
            <person name="Jenkins J."/>
            <person name="Shu S."/>
            <person name="Lovell J.T."/>
            <person name="Sreedasyam A."/>
            <person name="Maumus F."/>
            <person name="Tiley G.P."/>
            <person name="Fernandez-Pozo N."/>
            <person name="Barry K."/>
            <person name="Chen C."/>
            <person name="Wang M."/>
            <person name="Lipzen A."/>
            <person name="Daum C."/>
            <person name="Saski C.A."/>
            <person name="Payton A.C."/>
            <person name="Mcbreen J.C."/>
            <person name="Conrad R.E."/>
            <person name="Kollar L.M."/>
            <person name="Olsson S."/>
            <person name="Huttunen S."/>
            <person name="Landis J.B."/>
            <person name="Wickett N.J."/>
            <person name="Johnson M.G."/>
            <person name="Rensing S.A."/>
            <person name="Grimwood J."/>
            <person name="Schmutz J."/>
            <person name="Mcdaniel S.F."/>
        </authorList>
    </citation>
    <scope>NUCLEOTIDE SEQUENCE</scope>
    <source>
        <strain evidence="2">R40</strain>
    </source>
</reference>
<name>A0A8T0GR03_CERPU</name>
<dbReference type="AlphaFoldDB" id="A0A8T0GR03"/>
<dbReference type="EMBL" id="CM026430">
    <property type="protein sequence ID" value="KAG0560636.1"/>
    <property type="molecule type" value="Genomic_DNA"/>
</dbReference>